<dbReference type="GO" id="GO:0003714">
    <property type="term" value="F:transcription corepressor activity"/>
    <property type="evidence" value="ECO:0007669"/>
    <property type="project" value="InterPro"/>
</dbReference>
<feature type="compositionally biased region" description="Polar residues" evidence="5">
    <location>
        <begin position="941"/>
        <end position="959"/>
    </location>
</feature>
<evidence type="ECO:0000256" key="4">
    <source>
        <dbReference type="PROSITE-ProRule" id="PRU00146"/>
    </source>
</evidence>
<keyword evidence="2 4" id="KW-0863">Zinc-finger</keyword>
<dbReference type="Gene3D" id="3.30.40.10">
    <property type="entry name" value="Zinc/RING finger domain, C3HC4 (zinc finger)"/>
    <property type="match status" value="1"/>
</dbReference>
<keyword evidence="8" id="KW-1185">Reference proteome</keyword>
<protein>
    <submittedName>
        <fullName evidence="9">PHD-type domain-containing protein</fullName>
    </submittedName>
</protein>
<feature type="compositionally biased region" description="Acidic residues" evidence="5">
    <location>
        <begin position="843"/>
        <end position="852"/>
    </location>
</feature>
<feature type="domain" description="PHD-type" evidence="7">
    <location>
        <begin position="60"/>
        <end position="107"/>
    </location>
</feature>
<organism evidence="8 9">
    <name type="scientific">Caenorhabditis tropicalis</name>
    <dbReference type="NCBI Taxonomy" id="1561998"/>
    <lineage>
        <taxon>Eukaryota</taxon>
        <taxon>Metazoa</taxon>
        <taxon>Ecdysozoa</taxon>
        <taxon>Nematoda</taxon>
        <taxon>Chromadorea</taxon>
        <taxon>Rhabditida</taxon>
        <taxon>Rhabditina</taxon>
        <taxon>Rhabditomorpha</taxon>
        <taxon>Rhabditoidea</taxon>
        <taxon>Rhabditidae</taxon>
        <taxon>Peloderinae</taxon>
        <taxon>Caenorhabditis</taxon>
    </lineage>
</organism>
<dbReference type="SMART" id="SM00249">
    <property type="entry name" value="PHD"/>
    <property type="match status" value="2"/>
</dbReference>
<feature type="compositionally biased region" description="Acidic residues" evidence="5">
    <location>
        <begin position="684"/>
        <end position="694"/>
    </location>
</feature>
<feature type="domain" description="FHA" evidence="6">
    <location>
        <begin position="1056"/>
        <end position="1112"/>
    </location>
</feature>
<feature type="region of interest" description="Disordered" evidence="5">
    <location>
        <begin position="377"/>
        <end position="401"/>
    </location>
</feature>
<evidence type="ECO:0000313" key="8">
    <source>
        <dbReference type="Proteomes" id="UP000095282"/>
    </source>
</evidence>
<accession>A0A1I7TM41</accession>
<evidence type="ECO:0000256" key="5">
    <source>
        <dbReference type="SAM" id="MobiDB-lite"/>
    </source>
</evidence>
<evidence type="ECO:0000259" key="7">
    <source>
        <dbReference type="PROSITE" id="PS50016"/>
    </source>
</evidence>
<dbReference type="SUPFAM" id="SSF57903">
    <property type="entry name" value="FYVE/PHD zinc finger"/>
    <property type="match status" value="2"/>
</dbReference>
<dbReference type="eggNOG" id="KOG4299">
    <property type="taxonomic scope" value="Eukaryota"/>
</dbReference>
<dbReference type="Pfam" id="PF00628">
    <property type="entry name" value="PHD"/>
    <property type="match status" value="2"/>
</dbReference>
<dbReference type="InterPro" id="IPR000253">
    <property type="entry name" value="FHA_dom"/>
</dbReference>
<dbReference type="STRING" id="1561998.A0A1I7TM41"/>
<feature type="region of interest" description="Disordered" evidence="5">
    <location>
        <begin position="843"/>
        <end position="963"/>
    </location>
</feature>
<dbReference type="InterPro" id="IPR019786">
    <property type="entry name" value="Zinc_finger_PHD-type_CS"/>
</dbReference>
<feature type="compositionally biased region" description="Polar residues" evidence="5">
    <location>
        <begin position="377"/>
        <end position="392"/>
    </location>
</feature>
<dbReference type="CDD" id="cd15534">
    <property type="entry name" value="PHD2_PHF12_Rco1"/>
    <property type="match status" value="1"/>
</dbReference>
<reference evidence="9" key="1">
    <citation type="submission" date="2016-11" db="UniProtKB">
        <authorList>
            <consortium name="WormBaseParasite"/>
        </authorList>
    </citation>
    <scope>IDENTIFICATION</scope>
</reference>
<sequence>MLKKEKETRKKLKYDPNEGLLPEIRKTCGYPEFRKEQTPPARGSGKKKKPVEEKWKWPEAQTCAICSIGGDILCCEKCPASFHLACLGLEASDIPDDSFYCNRCEHLPEGVQLFPPEKCSSTVNPHQRIETEVERNKEAIRYQYERMKKEEDAKQTEEKVYGPPTFMEAIQNIFPDKTLIKALAMGNPMDFTLSEECQAEREFYPNDSMEEKRPHIVGEICDECHLSDDWTQMLQCNYCPRVFHRKCVYPPLITIPRMAYWRCPRHLEARIDSIYEGVEVSKEKKKQLYLKHANVECSFKTFEAFCKATEKLRMESKIKEVPVIEEVFYGPGSSGEPSISSVLIPKKSNLRKGGRGKKKNDTRFLSQVYSLLPDKATTSKAPKISQKPTESTEPVERNDQELDKLDEERSIKMTDEELVSSIMPLNESSRAEYLTQKLLGTDIESSANFLNRHESMIARSQTFCRGFAEKDLTKLMRKDLDPIETVRGSGVQSFSNLQDKSCRKKCKADVELLVQGIGFGDDHANRKFDSARTEAFFRRNAPPPSAQNCLNPRSLRECVLNSQKEALGISNVYKYHPNPDDLENFILVAYDTSFKSAAQRDAYYVSSMSPWSKEPIAALTAKWAAEAGAADIIKSENIVNAAEQSETDPAEIKDSASEIQATDKPSTSTEESALRTSIASDDNVKEEEPEEEDGTERASESTEFAKTPREESSTPSGFRETSPVPTPPESPTAIIERLAKLDFKGLKMQDDYEKAESVFEAEGYFGEPDTMYPYGLRHTKSENDLVDRSYWPAVQKNLQTMVRRETQFESEHNYSSLYPAFYSDNEKSDKIFTLQRSASFEEEEKVYEDDQESSYSVEFAYPNTPPSYDNFADPPHRKRGRPVGSKNRKEGEAVTKRKRNSVDSITSSIRGRGRGGRPRGSRGRGGRRSGASSIDGGSRRQSQTLSSDGPESPESTSGSALRKLREEVEEAKIKYTKLMIARTIEESKNAYFETRDDMLLNWTAEQHQALRERCLAGRLSSLIPFEQRFFLPSQRVLARLDFGKEYLPVAIQRCLTKLGTANDCHVRLQKYTNVCCTVFAEYHCDIVREYHSNCFYLSTLATEAAIVNNVVVRRPELSQIEAAERTRKNYSSSTVPSNIRCECQFFSDQLIAHQENRGVSIKSGIVKLEDGAQIEIGCTIFTFKIL</sequence>
<dbReference type="InterPro" id="IPR013083">
    <property type="entry name" value="Znf_RING/FYVE/PHD"/>
</dbReference>
<dbReference type="WBParaSite" id="Csp11.Scaffold628.g7274.t1">
    <property type="protein sequence ID" value="Csp11.Scaffold628.g7274.t1"/>
    <property type="gene ID" value="Csp11.Scaffold628.g7274"/>
</dbReference>
<dbReference type="PROSITE" id="PS01359">
    <property type="entry name" value="ZF_PHD_1"/>
    <property type="match status" value="1"/>
</dbReference>
<dbReference type="Gene3D" id="2.30.30.1150">
    <property type="match status" value="1"/>
</dbReference>
<dbReference type="PROSITE" id="PS50006">
    <property type="entry name" value="FHA_DOMAIN"/>
    <property type="match status" value="1"/>
</dbReference>
<feature type="compositionally biased region" description="Polar residues" evidence="5">
    <location>
        <begin position="657"/>
        <end position="680"/>
    </location>
</feature>
<dbReference type="GO" id="GO:0008270">
    <property type="term" value="F:zinc ion binding"/>
    <property type="evidence" value="ECO:0007669"/>
    <property type="project" value="UniProtKB-KW"/>
</dbReference>
<evidence type="ECO:0000256" key="1">
    <source>
        <dbReference type="ARBA" id="ARBA00022723"/>
    </source>
</evidence>
<feature type="region of interest" description="Disordered" evidence="5">
    <location>
        <begin position="31"/>
        <end position="51"/>
    </location>
</feature>
<dbReference type="InterPro" id="IPR011011">
    <property type="entry name" value="Znf_FYVE_PHD"/>
</dbReference>
<dbReference type="GO" id="GO:0000122">
    <property type="term" value="P:negative regulation of transcription by RNA polymerase II"/>
    <property type="evidence" value="ECO:0007669"/>
    <property type="project" value="TreeGrafter"/>
</dbReference>
<dbReference type="Proteomes" id="UP000095282">
    <property type="component" value="Unplaced"/>
</dbReference>
<dbReference type="AlphaFoldDB" id="A0A1I7TM41"/>
<name>A0A1I7TM41_9PELO</name>
<dbReference type="CDD" id="cd15567">
    <property type="entry name" value="PHD4_NSD"/>
    <property type="match status" value="1"/>
</dbReference>
<keyword evidence="3" id="KW-0862">Zinc</keyword>
<evidence type="ECO:0000259" key="6">
    <source>
        <dbReference type="PROSITE" id="PS50006"/>
    </source>
</evidence>
<evidence type="ECO:0000256" key="2">
    <source>
        <dbReference type="ARBA" id="ARBA00022771"/>
    </source>
</evidence>
<feature type="compositionally biased region" description="Low complexity" evidence="5">
    <location>
        <begin position="929"/>
        <end position="940"/>
    </location>
</feature>
<dbReference type="InterPro" id="IPR042163">
    <property type="entry name" value="PHF12"/>
</dbReference>
<proteinExistence type="predicted"/>
<keyword evidence="1" id="KW-0479">Metal-binding</keyword>
<dbReference type="InterPro" id="IPR019787">
    <property type="entry name" value="Znf_PHD-finger"/>
</dbReference>
<feature type="compositionally biased region" description="Basic residues" evidence="5">
    <location>
        <begin position="911"/>
        <end position="927"/>
    </location>
</feature>
<feature type="region of interest" description="Disordered" evidence="5">
    <location>
        <begin position="642"/>
        <end position="732"/>
    </location>
</feature>
<dbReference type="InterPro" id="IPR001965">
    <property type="entry name" value="Znf_PHD"/>
</dbReference>
<evidence type="ECO:0000256" key="3">
    <source>
        <dbReference type="ARBA" id="ARBA00022833"/>
    </source>
</evidence>
<dbReference type="PANTHER" id="PTHR46309:SF1">
    <property type="entry name" value="PHD FINGER PROTEIN 12"/>
    <property type="match status" value="1"/>
</dbReference>
<dbReference type="PANTHER" id="PTHR46309">
    <property type="entry name" value="PHD FINGER PROTEIN 12"/>
    <property type="match status" value="1"/>
</dbReference>
<dbReference type="GO" id="GO:0070822">
    <property type="term" value="C:Sin3-type complex"/>
    <property type="evidence" value="ECO:0007669"/>
    <property type="project" value="TreeGrafter"/>
</dbReference>
<evidence type="ECO:0000313" key="9">
    <source>
        <dbReference type="WBParaSite" id="Csp11.Scaffold628.g7274.t1"/>
    </source>
</evidence>
<dbReference type="PROSITE" id="PS50016">
    <property type="entry name" value="ZF_PHD_2"/>
    <property type="match status" value="1"/>
</dbReference>